<dbReference type="SMART" id="SM00484">
    <property type="entry name" value="XPGI"/>
    <property type="match status" value="1"/>
</dbReference>
<keyword evidence="3" id="KW-1185">Reference proteome</keyword>
<organism evidence="2 3">
    <name type="scientific">Prymnesium parvum</name>
    <name type="common">Toxic golden alga</name>
    <dbReference type="NCBI Taxonomy" id="97485"/>
    <lineage>
        <taxon>Eukaryota</taxon>
        <taxon>Haptista</taxon>
        <taxon>Haptophyta</taxon>
        <taxon>Prymnesiophyceae</taxon>
        <taxon>Prymnesiales</taxon>
        <taxon>Prymnesiaceae</taxon>
        <taxon>Prymnesium</taxon>
    </lineage>
</organism>
<evidence type="ECO:0000259" key="1">
    <source>
        <dbReference type="SMART" id="SM00484"/>
    </source>
</evidence>
<dbReference type="EMBL" id="JBGBPQ010000013">
    <property type="protein sequence ID" value="KAL1512227.1"/>
    <property type="molecule type" value="Genomic_DNA"/>
</dbReference>
<dbReference type="Gene3D" id="3.40.50.1010">
    <property type="entry name" value="5'-nuclease"/>
    <property type="match status" value="1"/>
</dbReference>
<accession>A0AB34J7D9</accession>
<dbReference type="GO" id="GO:0017108">
    <property type="term" value="F:5'-flap endonuclease activity"/>
    <property type="evidence" value="ECO:0007669"/>
    <property type="project" value="TreeGrafter"/>
</dbReference>
<dbReference type="Proteomes" id="UP001515480">
    <property type="component" value="Unassembled WGS sequence"/>
</dbReference>
<evidence type="ECO:0000313" key="2">
    <source>
        <dbReference type="EMBL" id="KAL1512227.1"/>
    </source>
</evidence>
<protein>
    <recommendedName>
        <fullName evidence="1">XPG-I domain-containing protein</fullName>
    </recommendedName>
</protein>
<dbReference type="SUPFAM" id="SSF88723">
    <property type="entry name" value="PIN domain-like"/>
    <property type="match status" value="1"/>
</dbReference>
<sequence length="512" mass="55249">MTVVGLWHVLKRYGCLTTLHGPDALQFLEGKRLALDFSFDLVNQLTLQGGSSEINTHDMARKLVFERVVWLLRHGAQVIGCGDGIPPAEKAHTLTQRFASRSHGAHGGGRANQAFLRLTREVETTLAMLGCPSIVGETLAEGEARAAALCHLGFADAVISPDSDALIHGSPVVIKRVDVGSDARKAELEFVSLATVRARLGFGAEGLLALALLLGNDMWEGAAGAGVVHATDLVRFLVTRAGGGAEGEAKALEEVITLGESALSEEESSALEHTHCKGFCKVCGHAHRGKQHGRRGCVECGVVSGCTPTDEGALVGTEQCPCPFHRTRMLRLLARTRKRAHGDAAWTTASARHCRDAFHSLREHALRDVEAKAKLQNLNAWWHEGRRPACTSSALDLLAALRPSADSKGVSDTVAYRLRPLALEWDMRVVSQRPEWQGGELSNTSASALRGCDAHYHPLRYKSNANGFVSVEYRALKGPSEGAAEDTLICQLRRSLIERFAPALPQEIQSCP</sequence>
<dbReference type="PRINTS" id="PR00853">
    <property type="entry name" value="XPGRADSUPER"/>
</dbReference>
<proteinExistence type="predicted"/>
<dbReference type="InterPro" id="IPR006084">
    <property type="entry name" value="XPG/Rad2"/>
</dbReference>
<name>A0AB34J7D9_PRYPA</name>
<dbReference type="AlphaFoldDB" id="A0AB34J7D9"/>
<dbReference type="PANTHER" id="PTHR11081:SF59">
    <property type="entry name" value="FI23547P1"/>
    <property type="match status" value="1"/>
</dbReference>
<dbReference type="InterPro" id="IPR029060">
    <property type="entry name" value="PIN-like_dom_sf"/>
</dbReference>
<dbReference type="InterPro" id="IPR006086">
    <property type="entry name" value="XPG-I_dom"/>
</dbReference>
<dbReference type="Pfam" id="PF00867">
    <property type="entry name" value="XPG_I"/>
    <property type="match status" value="1"/>
</dbReference>
<comment type="caution">
    <text evidence="2">The sequence shown here is derived from an EMBL/GenBank/DDBJ whole genome shotgun (WGS) entry which is preliminary data.</text>
</comment>
<dbReference type="PANTHER" id="PTHR11081">
    <property type="entry name" value="FLAP ENDONUCLEASE FAMILY MEMBER"/>
    <property type="match status" value="1"/>
</dbReference>
<evidence type="ECO:0000313" key="3">
    <source>
        <dbReference type="Proteomes" id="UP001515480"/>
    </source>
</evidence>
<reference evidence="2 3" key="1">
    <citation type="journal article" date="2024" name="Science">
        <title>Giant polyketide synthase enzymes in the biosynthesis of giant marine polyether toxins.</title>
        <authorList>
            <person name="Fallon T.R."/>
            <person name="Shende V.V."/>
            <person name="Wierzbicki I.H."/>
            <person name="Pendleton A.L."/>
            <person name="Watervoot N.F."/>
            <person name="Auber R.P."/>
            <person name="Gonzalez D.J."/>
            <person name="Wisecaver J.H."/>
            <person name="Moore B.S."/>
        </authorList>
    </citation>
    <scope>NUCLEOTIDE SEQUENCE [LARGE SCALE GENOMIC DNA]</scope>
    <source>
        <strain evidence="2 3">12B1</strain>
    </source>
</reference>
<gene>
    <name evidence="2" type="ORF">AB1Y20_005489</name>
</gene>
<feature type="domain" description="XPG-I" evidence="1">
    <location>
        <begin position="127"/>
        <end position="202"/>
    </location>
</feature>